<feature type="compositionally biased region" description="Polar residues" evidence="1">
    <location>
        <begin position="491"/>
        <end position="502"/>
    </location>
</feature>
<dbReference type="AlphaFoldDB" id="A0A9W9Y152"/>
<protein>
    <submittedName>
        <fullName evidence="2">Uncharacterized protein</fullName>
    </submittedName>
</protein>
<gene>
    <name evidence="2" type="ORF">N7463_003528</name>
</gene>
<feature type="compositionally biased region" description="Basic and acidic residues" evidence="1">
    <location>
        <begin position="635"/>
        <end position="647"/>
    </location>
</feature>
<feature type="compositionally biased region" description="Polar residues" evidence="1">
    <location>
        <begin position="871"/>
        <end position="884"/>
    </location>
</feature>
<dbReference type="OrthoDB" id="4506111at2759"/>
<feature type="compositionally biased region" description="Acidic residues" evidence="1">
    <location>
        <begin position="156"/>
        <end position="171"/>
    </location>
</feature>
<feature type="region of interest" description="Disordered" evidence="1">
    <location>
        <begin position="148"/>
        <end position="188"/>
    </location>
</feature>
<feature type="region of interest" description="Disordered" evidence="1">
    <location>
        <begin position="404"/>
        <end position="616"/>
    </location>
</feature>
<feature type="compositionally biased region" description="Low complexity" evidence="1">
    <location>
        <begin position="467"/>
        <end position="481"/>
    </location>
</feature>
<feature type="compositionally biased region" description="Polar residues" evidence="1">
    <location>
        <begin position="454"/>
        <end position="466"/>
    </location>
</feature>
<feature type="region of interest" description="Disordered" evidence="1">
    <location>
        <begin position="832"/>
        <end position="884"/>
    </location>
</feature>
<feature type="compositionally biased region" description="Basic and acidic residues" evidence="1">
    <location>
        <begin position="27"/>
        <end position="84"/>
    </location>
</feature>
<reference evidence="2" key="1">
    <citation type="submission" date="2022-12" db="EMBL/GenBank/DDBJ databases">
        <authorList>
            <person name="Petersen C."/>
        </authorList>
    </citation>
    <scope>NUCLEOTIDE SEQUENCE</scope>
    <source>
        <strain evidence="2">IBT 29495</strain>
    </source>
</reference>
<keyword evidence="3" id="KW-1185">Reference proteome</keyword>
<organism evidence="2 3">
    <name type="scientific">Penicillium fimorum</name>
    <dbReference type="NCBI Taxonomy" id="1882269"/>
    <lineage>
        <taxon>Eukaryota</taxon>
        <taxon>Fungi</taxon>
        <taxon>Dikarya</taxon>
        <taxon>Ascomycota</taxon>
        <taxon>Pezizomycotina</taxon>
        <taxon>Eurotiomycetes</taxon>
        <taxon>Eurotiomycetidae</taxon>
        <taxon>Eurotiales</taxon>
        <taxon>Aspergillaceae</taxon>
        <taxon>Penicillium</taxon>
    </lineage>
</organism>
<feature type="compositionally biased region" description="Low complexity" evidence="1">
    <location>
        <begin position="99"/>
        <end position="112"/>
    </location>
</feature>
<feature type="compositionally biased region" description="Polar residues" evidence="1">
    <location>
        <begin position="1"/>
        <end position="10"/>
    </location>
</feature>
<evidence type="ECO:0000313" key="2">
    <source>
        <dbReference type="EMBL" id="KAJ5513976.1"/>
    </source>
</evidence>
<sequence length="884" mass="97964">MVATRATMSGTRPKAQPLPAKLTQAEKATEAVKLKAEREAKKAEKAAAKAVNDAKKAAEKAKKDAIKAEAKAKKDAEKAAEKAAKAANTKSSTKHTKSTKSAAAAKTKSTKITKVAKVAKVTKVAKVSKVAKTTKKVKTAKRVRAVIVQPGANQYDQDEDNDDDDDDEAEGNEEHRDEPQAKRRKIETSALRRPYVEVSAPKAKRPAFQIGEWDYMIKTYIPEGLENENNRPLPHIYIGGTAPQPRWVITQNETIQLPVKRGTVSNASSGSMERWEFGGLQWTFEEGDFQKWTGMEYPALYELAFLCLEYTLTDTNIREQVYNSLAKGPLPKEATEGDRWYPALPPIPITKYFVTGSSTQPSRKSNDATFYFGSYERPNMAARPRDERLAQLYPQAVASSLYNRPTFEGWPTAPRSASPDPESEDGSEDGSEEDQSVESSTSVTGEPYLERNSVDTFSEPTASLSPQNEQNIKQNIKQAIEQDSEQDSEDGQSARSRVSSVSGELDLELIQEGTYSEPTTPVFLGNDEKNARLDTISEDGSIFGGGDDSDDNARVEPNSARDSREQSPNSIFSGSGSDSEVSAFFKTGEPGNVNVADDNRAQRTNSLTPVYHDGLFSPGQIERYYSERNRVFEQERLGGLERHEVPERNSQAQPSPNFKPGISGPVSATMKRRSLEREGFAESSKRSRVESPSTPSPPATRRKTTAEIGVDTVMAFAETLQKQRNEMRAAAAEKISDKPPVALLKKVTPNRAGARSQADAPSPEVLPNLQDKFLEQTKAYLNDPIQKARHFPDPFAVRRVRVWAGEELVGHEIKPTVDAILLPWAERHRPFSQWQDPTGITPGPMARTKVSRFKRRSKRQSKRRPRPASAKEQSVSSAWWSPFR</sequence>
<feature type="region of interest" description="Disordered" evidence="1">
    <location>
        <begin position="635"/>
        <end position="706"/>
    </location>
</feature>
<reference evidence="2" key="2">
    <citation type="journal article" date="2023" name="IMA Fungus">
        <title>Comparative genomic study of the Penicillium genus elucidates a diverse pangenome and 15 lateral gene transfer events.</title>
        <authorList>
            <person name="Petersen C."/>
            <person name="Sorensen T."/>
            <person name="Nielsen M.R."/>
            <person name="Sondergaard T.E."/>
            <person name="Sorensen J.L."/>
            <person name="Fitzpatrick D.A."/>
            <person name="Frisvad J.C."/>
            <person name="Nielsen K.L."/>
        </authorList>
    </citation>
    <scope>NUCLEOTIDE SEQUENCE</scope>
    <source>
        <strain evidence="2">IBT 29495</strain>
    </source>
</reference>
<proteinExistence type="predicted"/>
<dbReference type="Proteomes" id="UP001149954">
    <property type="component" value="Unassembled WGS sequence"/>
</dbReference>
<evidence type="ECO:0000256" key="1">
    <source>
        <dbReference type="SAM" id="MobiDB-lite"/>
    </source>
</evidence>
<comment type="caution">
    <text evidence="2">The sequence shown here is derived from an EMBL/GenBank/DDBJ whole genome shotgun (WGS) entry which is preliminary data.</text>
</comment>
<feature type="compositionally biased region" description="Basic and acidic residues" evidence="1">
    <location>
        <begin position="673"/>
        <end position="689"/>
    </location>
</feature>
<feature type="compositionally biased region" description="Basic and acidic residues" evidence="1">
    <location>
        <begin position="172"/>
        <end position="181"/>
    </location>
</feature>
<feature type="compositionally biased region" description="Polar residues" evidence="1">
    <location>
        <begin position="566"/>
        <end position="580"/>
    </location>
</feature>
<name>A0A9W9Y152_9EURO</name>
<accession>A0A9W9Y152</accession>
<dbReference type="EMBL" id="JAPWDS010000002">
    <property type="protein sequence ID" value="KAJ5513976.1"/>
    <property type="molecule type" value="Genomic_DNA"/>
</dbReference>
<evidence type="ECO:0000313" key="3">
    <source>
        <dbReference type="Proteomes" id="UP001149954"/>
    </source>
</evidence>
<feature type="compositionally biased region" description="Basic residues" evidence="1">
    <location>
        <begin position="849"/>
        <end position="866"/>
    </location>
</feature>
<feature type="compositionally biased region" description="Basic and acidic residues" evidence="1">
    <location>
        <begin position="551"/>
        <end position="565"/>
    </location>
</feature>
<feature type="compositionally biased region" description="Acidic residues" evidence="1">
    <location>
        <begin position="421"/>
        <end position="436"/>
    </location>
</feature>
<feature type="region of interest" description="Disordered" evidence="1">
    <location>
        <begin position="1"/>
        <end position="112"/>
    </location>
</feature>